<dbReference type="PANTHER" id="PTHR10426:SF106">
    <property type="entry name" value="PROTEIN STRICTOSIDINE SYNTHASE-LIKE 3"/>
    <property type="match status" value="1"/>
</dbReference>
<keyword evidence="5" id="KW-0732">Signal</keyword>
<evidence type="ECO:0000313" key="8">
    <source>
        <dbReference type="Proteomes" id="UP001497512"/>
    </source>
</evidence>
<evidence type="ECO:0000259" key="6">
    <source>
        <dbReference type="Pfam" id="PF03088"/>
    </source>
</evidence>
<dbReference type="InterPro" id="IPR018119">
    <property type="entry name" value="Strictosidine_synth_cons-reg"/>
</dbReference>
<keyword evidence="8" id="KW-1185">Reference proteome</keyword>
<feature type="signal peptide" evidence="5">
    <location>
        <begin position="1"/>
        <end position="20"/>
    </location>
</feature>
<dbReference type="EMBL" id="OZ019895">
    <property type="protein sequence ID" value="CAK9219832.1"/>
    <property type="molecule type" value="Genomic_DNA"/>
</dbReference>
<comment type="similarity">
    <text evidence="2">Belongs to the strictosidine synthase family.</text>
</comment>
<evidence type="ECO:0000256" key="4">
    <source>
        <dbReference type="ARBA" id="ARBA00023180"/>
    </source>
</evidence>
<keyword evidence="4" id="KW-0325">Glycoprotein</keyword>
<dbReference type="PANTHER" id="PTHR10426">
    <property type="entry name" value="STRICTOSIDINE SYNTHASE-RELATED"/>
    <property type="match status" value="1"/>
</dbReference>
<dbReference type="Proteomes" id="UP001497512">
    <property type="component" value="Chromosome 3"/>
</dbReference>
<comment type="subcellular location">
    <subcellularLocation>
        <location evidence="1">Vacuole</location>
    </subcellularLocation>
</comment>
<protein>
    <recommendedName>
        <fullName evidence="6">Strictosidine synthase conserved region domain-containing protein</fullName>
    </recommendedName>
</protein>
<evidence type="ECO:0000256" key="3">
    <source>
        <dbReference type="ARBA" id="ARBA00022554"/>
    </source>
</evidence>
<accession>A0ABP0UEX6</accession>
<gene>
    <name evidence="7" type="ORF">CSSPTR1EN2_LOCUS14901</name>
</gene>
<keyword evidence="3" id="KW-0926">Vacuole</keyword>
<name>A0ABP0UEX6_9BRYO</name>
<feature type="domain" description="Strictosidine synthase conserved region" evidence="6">
    <location>
        <begin position="184"/>
        <end position="271"/>
    </location>
</feature>
<evidence type="ECO:0000256" key="1">
    <source>
        <dbReference type="ARBA" id="ARBA00004116"/>
    </source>
</evidence>
<dbReference type="Gene3D" id="2.120.10.30">
    <property type="entry name" value="TolB, C-terminal domain"/>
    <property type="match status" value="1"/>
</dbReference>
<dbReference type="Pfam" id="PF03088">
    <property type="entry name" value="Str_synth"/>
    <property type="match status" value="1"/>
</dbReference>
<dbReference type="SUPFAM" id="SSF63829">
    <property type="entry name" value="Calcium-dependent phosphotriesterase"/>
    <property type="match status" value="1"/>
</dbReference>
<evidence type="ECO:0000256" key="2">
    <source>
        <dbReference type="ARBA" id="ARBA00009191"/>
    </source>
</evidence>
<feature type="chain" id="PRO_5046693725" description="Strictosidine synthase conserved region domain-containing protein" evidence="5">
    <location>
        <begin position="21"/>
        <end position="401"/>
    </location>
</feature>
<dbReference type="InterPro" id="IPR011042">
    <property type="entry name" value="6-blade_b-propeller_TolB-like"/>
</dbReference>
<reference evidence="7" key="1">
    <citation type="submission" date="2024-02" db="EMBL/GenBank/DDBJ databases">
        <authorList>
            <consortium name="ELIXIR-Norway"/>
            <consortium name="Elixir Norway"/>
        </authorList>
    </citation>
    <scope>NUCLEOTIDE SEQUENCE</scope>
</reference>
<sequence length="401" mass="45158">MGLNLILSFVFVAFVAWYLATDPLKLSIVSNFPDYDPHYLAPPPFNPVLNFSRDNRNKLQATDVKSKGEFVGPENIAFDPRGRGPYTGVSDGRIIRWDGPELGWITFATTATNRSEICDYGNPAEEKPEYEQICGRPLGLRFHKKTGELYIADSYLGLMKVGPEGGVAEPVVTELDGVPFKLINNLDIDENDIIYFTDSSRKYTRRQVFIAMLEGDNTGRLLKHDPATKKTSVLLDGLRFPNGVRVSQDGTFLVFAETRMCRLWRYWLKGPKAGTSDIFVEYLPGVPDNLGRNERGEFWVPLHSLRTNLEMYIGVLPWIRQAIVRLPLAQKQLFKLFLPKPHAVVLRYSSEGKLLEILEDQTGQKVHSLCDAQEHDGKLYLGSVNAPQLGVYALSSSTEEI</sequence>
<dbReference type="Pfam" id="PF20067">
    <property type="entry name" value="SSL_N"/>
    <property type="match status" value="1"/>
</dbReference>
<proteinExistence type="inferred from homology"/>
<evidence type="ECO:0000313" key="7">
    <source>
        <dbReference type="EMBL" id="CAK9219832.1"/>
    </source>
</evidence>
<evidence type="ECO:0000256" key="5">
    <source>
        <dbReference type="SAM" id="SignalP"/>
    </source>
</evidence>
<organism evidence="7 8">
    <name type="scientific">Sphagnum troendelagicum</name>
    <dbReference type="NCBI Taxonomy" id="128251"/>
    <lineage>
        <taxon>Eukaryota</taxon>
        <taxon>Viridiplantae</taxon>
        <taxon>Streptophyta</taxon>
        <taxon>Embryophyta</taxon>
        <taxon>Bryophyta</taxon>
        <taxon>Sphagnophytina</taxon>
        <taxon>Sphagnopsida</taxon>
        <taxon>Sphagnales</taxon>
        <taxon>Sphagnaceae</taxon>
        <taxon>Sphagnum</taxon>
    </lineage>
</organism>